<feature type="compositionally biased region" description="Basic residues" evidence="1">
    <location>
        <begin position="66"/>
        <end position="76"/>
    </location>
</feature>
<keyword evidence="2" id="KW-1185">Reference proteome</keyword>
<organism evidence="2 3">
    <name type="scientific">Plectus sambesii</name>
    <dbReference type="NCBI Taxonomy" id="2011161"/>
    <lineage>
        <taxon>Eukaryota</taxon>
        <taxon>Metazoa</taxon>
        <taxon>Ecdysozoa</taxon>
        <taxon>Nematoda</taxon>
        <taxon>Chromadorea</taxon>
        <taxon>Plectida</taxon>
        <taxon>Plectina</taxon>
        <taxon>Plectoidea</taxon>
        <taxon>Plectidae</taxon>
        <taxon>Plectus</taxon>
    </lineage>
</organism>
<proteinExistence type="predicted"/>
<evidence type="ECO:0000313" key="2">
    <source>
        <dbReference type="Proteomes" id="UP000887566"/>
    </source>
</evidence>
<feature type="compositionally biased region" description="Basic residues" evidence="1">
    <location>
        <begin position="34"/>
        <end position="44"/>
    </location>
</feature>
<dbReference type="AlphaFoldDB" id="A0A914WEI6"/>
<reference evidence="3" key="1">
    <citation type="submission" date="2022-11" db="UniProtKB">
        <authorList>
            <consortium name="WormBaseParasite"/>
        </authorList>
    </citation>
    <scope>IDENTIFICATION</scope>
</reference>
<name>A0A914WEI6_9BILA</name>
<evidence type="ECO:0000313" key="3">
    <source>
        <dbReference type="WBParaSite" id="PSAMB.scaffold3696size17214.g22278.t1"/>
    </source>
</evidence>
<sequence length="76" mass="8412">MGAMFDERFVPMPIRQSHSMNEDFARFQLGSSGRRSRQRSRRRATGASSFSSEGGDSATSGGKRLGLFRRTKPLAS</sequence>
<dbReference type="WBParaSite" id="PSAMB.scaffold3696size17214.g22278.t1">
    <property type="protein sequence ID" value="PSAMB.scaffold3696size17214.g22278.t1"/>
    <property type="gene ID" value="PSAMB.scaffold3696size17214.g22278"/>
</dbReference>
<feature type="region of interest" description="Disordered" evidence="1">
    <location>
        <begin position="14"/>
        <end position="76"/>
    </location>
</feature>
<evidence type="ECO:0000256" key="1">
    <source>
        <dbReference type="SAM" id="MobiDB-lite"/>
    </source>
</evidence>
<accession>A0A914WEI6</accession>
<dbReference type="Proteomes" id="UP000887566">
    <property type="component" value="Unplaced"/>
</dbReference>
<protein>
    <submittedName>
        <fullName evidence="3">Uncharacterized protein</fullName>
    </submittedName>
</protein>